<name>A0A4Q7ZTH3_9ACTN</name>
<dbReference type="PROSITE" id="PS00211">
    <property type="entry name" value="ABC_TRANSPORTER_1"/>
    <property type="match status" value="2"/>
</dbReference>
<comment type="caution">
    <text evidence="9">The sequence shown here is derived from an EMBL/GenBank/DDBJ whole genome shotgun (WGS) entry which is preliminary data.</text>
</comment>
<keyword evidence="5" id="KW-0547">Nucleotide-binding</keyword>
<organism evidence="9 10">
    <name type="scientific">Krasilnikovia cinnamomea</name>
    <dbReference type="NCBI Taxonomy" id="349313"/>
    <lineage>
        <taxon>Bacteria</taxon>
        <taxon>Bacillati</taxon>
        <taxon>Actinomycetota</taxon>
        <taxon>Actinomycetes</taxon>
        <taxon>Micromonosporales</taxon>
        <taxon>Micromonosporaceae</taxon>
        <taxon>Krasilnikovia</taxon>
    </lineage>
</organism>
<dbReference type="PANTHER" id="PTHR43297">
    <property type="entry name" value="OLIGOPEPTIDE TRANSPORT ATP-BINDING PROTEIN APPD"/>
    <property type="match status" value="1"/>
</dbReference>
<feature type="domain" description="ABC transporter" evidence="8">
    <location>
        <begin position="7"/>
        <end position="251"/>
    </location>
</feature>
<evidence type="ECO:0000256" key="5">
    <source>
        <dbReference type="ARBA" id="ARBA00022741"/>
    </source>
</evidence>
<dbReference type="InterPro" id="IPR003593">
    <property type="entry name" value="AAA+_ATPase"/>
</dbReference>
<evidence type="ECO:0000256" key="6">
    <source>
        <dbReference type="ARBA" id="ARBA00022840"/>
    </source>
</evidence>
<dbReference type="PROSITE" id="PS50893">
    <property type="entry name" value="ABC_TRANSPORTER_2"/>
    <property type="match status" value="2"/>
</dbReference>
<evidence type="ECO:0000256" key="4">
    <source>
        <dbReference type="ARBA" id="ARBA00022475"/>
    </source>
</evidence>
<evidence type="ECO:0000259" key="8">
    <source>
        <dbReference type="PROSITE" id="PS50893"/>
    </source>
</evidence>
<keyword evidence="7" id="KW-0472">Membrane</keyword>
<dbReference type="FunFam" id="3.40.50.300:FF:000016">
    <property type="entry name" value="Oligopeptide ABC transporter ATP-binding component"/>
    <property type="match status" value="1"/>
</dbReference>
<dbReference type="InterPro" id="IPR027417">
    <property type="entry name" value="P-loop_NTPase"/>
</dbReference>
<comment type="similarity">
    <text evidence="2">Belongs to the ABC transporter superfamily.</text>
</comment>
<comment type="subcellular location">
    <subcellularLocation>
        <location evidence="1">Cell membrane</location>
        <topology evidence="1">Peripheral membrane protein</topology>
    </subcellularLocation>
</comment>
<dbReference type="Proteomes" id="UP000292564">
    <property type="component" value="Unassembled WGS sequence"/>
</dbReference>
<dbReference type="NCBIfam" id="NF008453">
    <property type="entry name" value="PRK11308.1"/>
    <property type="match status" value="2"/>
</dbReference>
<keyword evidence="6 9" id="KW-0067">ATP-binding</keyword>
<dbReference type="Gene3D" id="3.40.50.300">
    <property type="entry name" value="P-loop containing nucleotide triphosphate hydrolases"/>
    <property type="match status" value="2"/>
</dbReference>
<dbReference type="Pfam" id="PF08352">
    <property type="entry name" value="oligo_HPY"/>
    <property type="match status" value="2"/>
</dbReference>
<evidence type="ECO:0000256" key="3">
    <source>
        <dbReference type="ARBA" id="ARBA00022448"/>
    </source>
</evidence>
<evidence type="ECO:0000256" key="1">
    <source>
        <dbReference type="ARBA" id="ARBA00004202"/>
    </source>
</evidence>
<reference evidence="9 10" key="1">
    <citation type="submission" date="2019-02" db="EMBL/GenBank/DDBJ databases">
        <title>Sequencing the genomes of 1000 actinobacteria strains.</title>
        <authorList>
            <person name="Klenk H.-P."/>
        </authorList>
    </citation>
    <scope>NUCLEOTIDE SEQUENCE [LARGE SCALE GENOMIC DNA]</scope>
    <source>
        <strain evidence="9 10">DSM 45162</strain>
    </source>
</reference>
<evidence type="ECO:0000313" key="9">
    <source>
        <dbReference type="EMBL" id="RZU54224.1"/>
    </source>
</evidence>
<evidence type="ECO:0000313" key="10">
    <source>
        <dbReference type="Proteomes" id="UP000292564"/>
    </source>
</evidence>
<dbReference type="InterPro" id="IPR017871">
    <property type="entry name" value="ABC_transporter-like_CS"/>
</dbReference>
<gene>
    <name evidence="9" type="ORF">EV385_6172</name>
</gene>
<proteinExistence type="inferred from homology"/>
<dbReference type="InterPro" id="IPR003439">
    <property type="entry name" value="ABC_transporter-like_ATP-bd"/>
</dbReference>
<dbReference type="GO" id="GO:0005886">
    <property type="term" value="C:plasma membrane"/>
    <property type="evidence" value="ECO:0007669"/>
    <property type="project" value="UniProtKB-SubCell"/>
</dbReference>
<dbReference type="GO" id="GO:0015833">
    <property type="term" value="P:peptide transport"/>
    <property type="evidence" value="ECO:0007669"/>
    <property type="project" value="InterPro"/>
</dbReference>
<keyword evidence="10" id="KW-1185">Reference proteome</keyword>
<sequence>MTGRPVLSVRDLRIAFGARVAVDGLSFEIGPGRSLGIVGESGSGKSATALALLGLHPTATVQGRVTFEGTELLTARPDVLRRVRGAGIAMVFQDPLSALSPFHTVGAQIAEVYRLHTGATRRAARQRAVEVLDQVHIADPVRRAAQYPHQFSGGMRQRALIAMALACGPRLIVADEPTTALDVTVQAQILDLLEEVRATTGTALLLVSHDLGVIAGSCDEVVVMRGGSAVEHGPVERVLGAPQAPYTRQLLAAVPRLDAAPRTAGAPAGAALLRLVDVRRDFPGRRRGQQVRAVDAVTLDVRRGETLGIVGESGTGKSTLARMMVGLLAPSSGTVEFTGPGLPQMVFQDPQSSLNPRRSVGDSVGGGRHRRDRVVDLLTRVGLAAADYDRYPHELSGGMRQRVAIARALAPRPALLVCDEPVSSLDVTTQAQVLALLAEIQREYALTIVFVSHDLAVVRQVADRVAVLRHGTVVELGDVDDVYARPVHPYTRELLAAVPVTDPAQARRRRAARRLAAGAVP</sequence>
<dbReference type="PANTHER" id="PTHR43297:SF2">
    <property type="entry name" value="DIPEPTIDE TRANSPORT ATP-BINDING PROTEIN DPPD"/>
    <property type="match status" value="1"/>
</dbReference>
<evidence type="ECO:0000256" key="7">
    <source>
        <dbReference type="ARBA" id="ARBA00023136"/>
    </source>
</evidence>
<evidence type="ECO:0000256" key="2">
    <source>
        <dbReference type="ARBA" id="ARBA00005417"/>
    </source>
</evidence>
<dbReference type="SMART" id="SM00382">
    <property type="entry name" value="AAA"/>
    <property type="match status" value="2"/>
</dbReference>
<dbReference type="Pfam" id="PF00005">
    <property type="entry name" value="ABC_tran"/>
    <property type="match status" value="2"/>
</dbReference>
<dbReference type="CDD" id="cd03257">
    <property type="entry name" value="ABC_NikE_OppD_transporters"/>
    <property type="match status" value="2"/>
</dbReference>
<dbReference type="InterPro" id="IPR013563">
    <property type="entry name" value="Oligopep_ABC_C"/>
</dbReference>
<protein>
    <submittedName>
        <fullName evidence="9">Peptide/nickel transport system ATP-binding protein</fullName>
    </submittedName>
</protein>
<dbReference type="EMBL" id="SHKY01000001">
    <property type="protein sequence ID" value="RZU54224.1"/>
    <property type="molecule type" value="Genomic_DNA"/>
</dbReference>
<dbReference type="InterPro" id="IPR050388">
    <property type="entry name" value="ABC_Ni/Peptide_Import"/>
</dbReference>
<accession>A0A4Q7ZTH3</accession>
<dbReference type="GO" id="GO:0005524">
    <property type="term" value="F:ATP binding"/>
    <property type="evidence" value="ECO:0007669"/>
    <property type="project" value="UniProtKB-KW"/>
</dbReference>
<keyword evidence="3" id="KW-0813">Transport</keyword>
<dbReference type="SUPFAM" id="SSF52540">
    <property type="entry name" value="P-loop containing nucleoside triphosphate hydrolases"/>
    <property type="match status" value="2"/>
</dbReference>
<dbReference type="GO" id="GO:0016887">
    <property type="term" value="F:ATP hydrolysis activity"/>
    <property type="evidence" value="ECO:0007669"/>
    <property type="project" value="InterPro"/>
</dbReference>
<keyword evidence="4" id="KW-1003">Cell membrane</keyword>
<feature type="domain" description="ABC transporter" evidence="8">
    <location>
        <begin position="273"/>
        <end position="495"/>
    </location>
</feature>
<dbReference type="AlphaFoldDB" id="A0A4Q7ZTH3"/>